<protein>
    <submittedName>
        <fullName evidence="2">FmdB family regulatory protein</fullName>
    </submittedName>
</protein>
<dbReference type="InterPro" id="IPR013429">
    <property type="entry name" value="Regulatory_FmdB_Zinc_ribbon"/>
</dbReference>
<dbReference type="NCBIfam" id="TIGR02605">
    <property type="entry name" value="CxxC_CxxC_SSSS"/>
    <property type="match status" value="1"/>
</dbReference>
<organism evidence="2 3">
    <name type="scientific">Paraburkholderia ribeironis</name>
    <dbReference type="NCBI Taxonomy" id="1247936"/>
    <lineage>
        <taxon>Bacteria</taxon>
        <taxon>Pseudomonadati</taxon>
        <taxon>Pseudomonadota</taxon>
        <taxon>Betaproteobacteria</taxon>
        <taxon>Burkholderiales</taxon>
        <taxon>Burkholderiaceae</taxon>
        <taxon>Paraburkholderia</taxon>
    </lineage>
</organism>
<name>A0A1N7S8I3_9BURK</name>
<dbReference type="Proteomes" id="UP000187012">
    <property type="component" value="Unassembled WGS sequence"/>
</dbReference>
<dbReference type="EMBL" id="CYGX02000044">
    <property type="protein sequence ID" value="SIT43632.1"/>
    <property type="molecule type" value="Genomic_DNA"/>
</dbReference>
<evidence type="ECO:0000313" key="3">
    <source>
        <dbReference type="Proteomes" id="UP000187012"/>
    </source>
</evidence>
<gene>
    <name evidence="2" type="ORF">BN2475_440062</name>
</gene>
<accession>A0A1N7S8I3</accession>
<dbReference type="OrthoDB" id="9813321at2"/>
<feature type="domain" description="Putative regulatory protein FmdB zinc ribbon" evidence="1">
    <location>
        <begin position="1"/>
        <end position="41"/>
    </location>
</feature>
<dbReference type="SMART" id="SM00834">
    <property type="entry name" value="CxxC_CXXC_SSSS"/>
    <property type="match status" value="1"/>
</dbReference>
<dbReference type="RefSeq" id="WP_094781196.1">
    <property type="nucleotide sequence ID" value="NZ_CYGX02000044.1"/>
</dbReference>
<proteinExistence type="predicted"/>
<dbReference type="AlphaFoldDB" id="A0A1N7S8I3"/>
<reference evidence="2 3" key="1">
    <citation type="submission" date="2016-12" db="EMBL/GenBank/DDBJ databases">
        <authorList>
            <person name="Song W.-J."/>
            <person name="Kurnit D.M."/>
        </authorList>
    </citation>
    <scope>NUCLEOTIDE SEQUENCE [LARGE SCALE GENOMIC DNA]</scope>
    <source>
        <strain evidence="2 3">STM7296</strain>
    </source>
</reference>
<sequence length="81" mass="9292">MPLYDYVCRNCRLRFETLVRAGTTPVCPRCRRSTELDKQVSAPSAPVRSKAIITAARRQAAREGHFSNYSAEERSEFLRRS</sequence>
<evidence type="ECO:0000259" key="1">
    <source>
        <dbReference type="SMART" id="SM00834"/>
    </source>
</evidence>
<evidence type="ECO:0000313" key="2">
    <source>
        <dbReference type="EMBL" id="SIT43632.1"/>
    </source>
</evidence>
<dbReference type="Pfam" id="PF09723">
    <property type="entry name" value="Zn_ribbon_8"/>
    <property type="match status" value="1"/>
</dbReference>
<keyword evidence="3" id="KW-1185">Reference proteome</keyword>
<dbReference type="STRING" id="1247936.BN2475_440062"/>